<sequence length="150" mass="16987">MEENQNVSRGKLYDAVSARIGDQLQKLKAQVDRLATEQSLQSQSYPKCRAERAAGIFQRVDWETLGMNCFVGAEENSLPSRQDLPAELQMNLTNPQENDIPNQYSRMGFSYKGGIMSRIQGYMDPTELMGFAARGLFMNCRLKEGKFCKC</sequence>
<keyword evidence="2" id="KW-1185">Reference proteome</keyword>
<dbReference type="Proteomes" id="UP001642360">
    <property type="component" value="Unassembled WGS sequence"/>
</dbReference>
<accession>A0ABC8SKN9</accession>
<gene>
    <name evidence="1" type="ORF">ILEXP_LOCUS26317</name>
</gene>
<name>A0ABC8SKN9_9AQUA</name>
<organism evidence="1 2">
    <name type="scientific">Ilex paraguariensis</name>
    <name type="common">yerba mate</name>
    <dbReference type="NCBI Taxonomy" id="185542"/>
    <lineage>
        <taxon>Eukaryota</taxon>
        <taxon>Viridiplantae</taxon>
        <taxon>Streptophyta</taxon>
        <taxon>Embryophyta</taxon>
        <taxon>Tracheophyta</taxon>
        <taxon>Spermatophyta</taxon>
        <taxon>Magnoliopsida</taxon>
        <taxon>eudicotyledons</taxon>
        <taxon>Gunneridae</taxon>
        <taxon>Pentapetalae</taxon>
        <taxon>asterids</taxon>
        <taxon>campanulids</taxon>
        <taxon>Aquifoliales</taxon>
        <taxon>Aquifoliaceae</taxon>
        <taxon>Ilex</taxon>
    </lineage>
</organism>
<reference evidence="1 2" key="1">
    <citation type="submission" date="2024-02" db="EMBL/GenBank/DDBJ databases">
        <authorList>
            <person name="Vignale AGUSTIN F."/>
            <person name="Sosa J E."/>
            <person name="Modenutti C."/>
        </authorList>
    </citation>
    <scope>NUCLEOTIDE SEQUENCE [LARGE SCALE GENOMIC DNA]</scope>
</reference>
<comment type="caution">
    <text evidence="1">The sequence shown here is derived from an EMBL/GenBank/DDBJ whole genome shotgun (WGS) entry which is preliminary data.</text>
</comment>
<dbReference type="AlphaFoldDB" id="A0ABC8SKN9"/>
<dbReference type="EMBL" id="CAUOFW020003058">
    <property type="protein sequence ID" value="CAK9157747.1"/>
    <property type="molecule type" value="Genomic_DNA"/>
</dbReference>
<protein>
    <submittedName>
        <fullName evidence="1">Uncharacterized protein</fullName>
    </submittedName>
</protein>
<evidence type="ECO:0000313" key="2">
    <source>
        <dbReference type="Proteomes" id="UP001642360"/>
    </source>
</evidence>
<proteinExistence type="predicted"/>
<evidence type="ECO:0000313" key="1">
    <source>
        <dbReference type="EMBL" id="CAK9157747.1"/>
    </source>
</evidence>